<evidence type="ECO:0008006" key="3">
    <source>
        <dbReference type="Google" id="ProtNLM"/>
    </source>
</evidence>
<organism evidence="1 2">
    <name type="scientific">Saponaria officinalis</name>
    <name type="common">Common soapwort</name>
    <name type="synonym">Lychnis saponaria</name>
    <dbReference type="NCBI Taxonomy" id="3572"/>
    <lineage>
        <taxon>Eukaryota</taxon>
        <taxon>Viridiplantae</taxon>
        <taxon>Streptophyta</taxon>
        <taxon>Embryophyta</taxon>
        <taxon>Tracheophyta</taxon>
        <taxon>Spermatophyta</taxon>
        <taxon>Magnoliopsida</taxon>
        <taxon>eudicotyledons</taxon>
        <taxon>Gunneridae</taxon>
        <taxon>Pentapetalae</taxon>
        <taxon>Caryophyllales</taxon>
        <taxon>Caryophyllaceae</taxon>
        <taxon>Caryophylleae</taxon>
        <taxon>Saponaria</taxon>
    </lineage>
</organism>
<dbReference type="AlphaFoldDB" id="A0AAW1I071"/>
<dbReference type="PANTHER" id="PTHR33116:SF84">
    <property type="entry name" value="RNA-DIRECTED DNA POLYMERASE"/>
    <property type="match status" value="1"/>
</dbReference>
<reference evidence="1" key="1">
    <citation type="submission" date="2024-03" db="EMBL/GenBank/DDBJ databases">
        <title>WGS assembly of Saponaria officinalis var. Norfolk2.</title>
        <authorList>
            <person name="Jenkins J."/>
            <person name="Shu S."/>
            <person name="Grimwood J."/>
            <person name="Barry K."/>
            <person name="Goodstein D."/>
            <person name="Schmutz J."/>
            <person name="Leebens-Mack J."/>
            <person name="Osbourn A."/>
        </authorList>
    </citation>
    <scope>NUCLEOTIDE SEQUENCE [LARGE SCALE GENOMIC DNA]</scope>
    <source>
        <strain evidence="1">JIC</strain>
    </source>
</reference>
<dbReference type="Proteomes" id="UP001443914">
    <property type="component" value="Unassembled WGS sequence"/>
</dbReference>
<evidence type="ECO:0000313" key="1">
    <source>
        <dbReference type="EMBL" id="KAK9681908.1"/>
    </source>
</evidence>
<dbReference type="PANTHER" id="PTHR33116">
    <property type="entry name" value="REVERSE TRANSCRIPTASE ZINC-BINDING DOMAIN-CONTAINING PROTEIN-RELATED-RELATED"/>
    <property type="match status" value="1"/>
</dbReference>
<accession>A0AAW1I071</accession>
<name>A0AAW1I071_SAPOF</name>
<comment type="caution">
    <text evidence="1">The sequence shown here is derived from an EMBL/GenBank/DDBJ whole genome shotgun (WGS) entry which is preliminary data.</text>
</comment>
<gene>
    <name evidence="1" type="ORF">RND81_10G036000</name>
</gene>
<sequence>MVFVRGYVRLVTTVSDQLQKFALVSGLSANPEKSCLYFGGVGSDVQADILAATRFAVGDFPFRYLGVPLNDGRLNKTHFETLINKVQSALNKWSSHLLSYAGKIQLLNSIVFGLENYWCSTLFIPKGVIKLIQRFCRSFLWNVAEGHRGFYPKSWISCCAPYGEGGFNIKEILSWNKALICKWLWQVETRNESLWFQWLRNYPLKRCSIWDLQIKIHHAESFRSMPHIRDCLLQVGCASNGKFVIGHAYELFRAVYPGVPWSSVI</sequence>
<evidence type="ECO:0000313" key="2">
    <source>
        <dbReference type="Proteomes" id="UP001443914"/>
    </source>
</evidence>
<proteinExistence type="predicted"/>
<dbReference type="EMBL" id="JBDFQZ010000010">
    <property type="protein sequence ID" value="KAK9681908.1"/>
    <property type="molecule type" value="Genomic_DNA"/>
</dbReference>
<keyword evidence="2" id="KW-1185">Reference proteome</keyword>
<protein>
    <recommendedName>
        <fullName evidence="3">Reverse transcriptase</fullName>
    </recommendedName>
</protein>